<organism evidence="1 4">
    <name type="scientific">Aliarcobacter cibarius</name>
    <dbReference type="NCBI Taxonomy" id="255507"/>
    <lineage>
        <taxon>Bacteria</taxon>
        <taxon>Pseudomonadati</taxon>
        <taxon>Campylobacterota</taxon>
        <taxon>Epsilonproteobacteria</taxon>
        <taxon>Campylobacterales</taxon>
        <taxon>Arcobacteraceae</taxon>
        <taxon>Aliarcobacter</taxon>
    </lineage>
</organism>
<reference evidence="2 3" key="1">
    <citation type="submission" date="2019-05" db="EMBL/GenBank/DDBJ databases">
        <title>Arcobacter cibarius and Arcobacter thereius providing challenges in identification an antibiotic susceptibility and Quinolone resistance.</title>
        <authorList>
            <person name="Busch A."/>
            <person name="Hanel I."/>
            <person name="Hotzel H."/>
            <person name="Tomaso H."/>
        </authorList>
    </citation>
    <scope>NUCLEOTIDE SEQUENCE [LARGE SCALE GENOMIC DNA]</scope>
    <source>
        <strain evidence="2 3">16CS0831-2</strain>
    </source>
</reference>
<accession>A0A5J6RG34</accession>
<dbReference type="Proteomes" id="UP000305417">
    <property type="component" value="Unassembled WGS sequence"/>
</dbReference>
<dbReference type="STRING" id="1442598.GCA_000522465_01528"/>
<gene>
    <name evidence="1" type="ORF">ACBT_0411</name>
    <name evidence="2" type="ORF">FE247_00405</name>
</gene>
<reference evidence="1 4" key="2">
    <citation type="submission" date="2020-05" db="EMBL/GenBank/DDBJ databases">
        <title>Complete genome sequencing of Campylobacter and Arcobacter type strains.</title>
        <authorList>
            <person name="Miller W.G."/>
            <person name="Yee E."/>
        </authorList>
    </citation>
    <scope>NUCLEOTIDE SEQUENCE [LARGE SCALE GENOMIC DNA]</scope>
    <source>
        <strain evidence="1 4">LMG 21996</strain>
    </source>
</reference>
<proteinExistence type="predicted"/>
<name>A0A5J6RG34_9BACT</name>
<protein>
    <submittedName>
        <fullName evidence="1">Uncharacterized protein</fullName>
    </submittedName>
</protein>
<evidence type="ECO:0000313" key="4">
    <source>
        <dbReference type="Proteomes" id="UP000509513"/>
    </source>
</evidence>
<dbReference type="EMBL" id="CP054051">
    <property type="protein sequence ID" value="QKJ26378.1"/>
    <property type="molecule type" value="Genomic_DNA"/>
</dbReference>
<keyword evidence="3" id="KW-1185">Reference proteome</keyword>
<dbReference type="AlphaFoldDB" id="A0A5J6RG34"/>
<evidence type="ECO:0000313" key="3">
    <source>
        <dbReference type="Proteomes" id="UP000305417"/>
    </source>
</evidence>
<dbReference type="Proteomes" id="UP000509513">
    <property type="component" value="Chromosome"/>
</dbReference>
<dbReference type="RefSeq" id="WP_024775610.1">
    <property type="nucleotide sequence ID" value="NZ_CP043857.1"/>
</dbReference>
<dbReference type="EMBL" id="VBUC01000001">
    <property type="protein sequence ID" value="TLT01866.1"/>
    <property type="molecule type" value="Genomic_DNA"/>
</dbReference>
<dbReference type="KEGG" id="acib:ACBT_0411"/>
<dbReference type="OrthoDB" id="5339426at2"/>
<evidence type="ECO:0000313" key="2">
    <source>
        <dbReference type="EMBL" id="TLT01866.1"/>
    </source>
</evidence>
<sequence>MTYEEWFLKQGELHANVMKKLEGNTKQEIIEYFRFENMVKNEPDFCPLYKDNKKCHDMEDLNCYLCACPHFRFDDNGFKKNPDGKVLYSVCSINSKKGSEYVGDNYIHQNCSDCIVPHKRKYIEKNFHRNWFEIMKDVRSK</sequence>
<evidence type="ECO:0000313" key="1">
    <source>
        <dbReference type="EMBL" id="QKJ26378.1"/>
    </source>
</evidence>